<dbReference type="HOGENOM" id="CLU_1942255_0_0_1"/>
<comment type="caution">
    <text evidence="1">The sequence shown here is derived from an EMBL/GenBank/DDBJ whole genome shotgun (WGS) entry which is preliminary data.</text>
</comment>
<sequence length="130" mass="14136">MTPRREVSLRSCVNPCLLLRLAFTMYLDGGRSVMASGGEKKSVGLPLLLALDVLELVPEPRPHLVVVSGESKAFASMRCVGNACRCREGGRSGSSLFTGMRIRGFLFTPADKFLYLLARDGSVTRAATWL</sequence>
<dbReference type="EMBL" id="ANIZ01003639">
    <property type="protein sequence ID" value="ETI32464.1"/>
    <property type="molecule type" value="Genomic_DNA"/>
</dbReference>
<dbReference type="AlphaFoldDB" id="V9E032"/>
<dbReference type="EMBL" id="ANIZ01003639">
    <property type="protein sequence ID" value="ETI32467.1"/>
    <property type="molecule type" value="Genomic_DNA"/>
</dbReference>
<gene>
    <name evidence="1" type="ORF">F443_20742</name>
</gene>
<proteinExistence type="predicted"/>
<accession>V9E032</accession>
<dbReference type="EMBL" id="ANIZ01003639">
    <property type="protein sequence ID" value="ETI32466.1"/>
    <property type="molecule type" value="Genomic_DNA"/>
</dbReference>
<reference evidence="1 2" key="1">
    <citation type="submission" date="2013-11" db="EMBL/GenBank/DDBJ databases">
        <title>The Genome Sequence of Phytophthora parasitica P1569.</title>
        <authorList>
            <consortium name="The Broad Institute Genomics Platform"/>
            <person name="Russ C."/>
            <person name="Tyler B."/>
            <person name="Panabieres F."/>
            <person name="Shan W."/>
            <person name="Tripathy S."/>
            <person name="Grunwald N."/>
            <person name="Machado M."/>
            <person name="Johnson C.S."/>
            <person name="Arredondo F."/>
            <person name="Hong C."/>
            <person name="Coffey M."/>
            <person name="Young S.K."/>
            <person name="Zeng Q."/>
            <person name="Gargeya S."/>
            <person name="Fitzgerald M."/>
            <person name="Abouelleil A."/>
            <person name="Alvarado L."/>
            <person name="Chapman S.B."/>
            <person name="Gainer-Dewar J."/>
            <person name="Goldberg J."/>
            <person name="Griggs A."/>
            <person name="Gujja S."/>
            <person name="Hansen M."/>
            <person name="Howarth C."/>
            <person name="Imamovic A."/>
            <person name="Ireland A."/>
            <person name="Larimer J."/>
            <person name="McCowan C."/>
            <person name="Murphy C."/>
            <person name="Pearson M."/>
            <person name="Poon T.W."/>
            <person name="Priest M."/>
            <person name="Roberts A."/>
            <person name="Saif S."/>
            <person name="Shea T."/>
            <person name="Sykes S."/>
            <person name="Wortman J."/>
            <person name="Nusbaum C."/>
            <person name="Birren B."/>
        </authorList>
    </citation>
    <scope>NUCLEOTIDE SEQUENCE [LARGE SCALE GENOMIC DNA]</scope>
    <source>
        <strain evidence="1 2">P1569</strain>
    </source>
</reference>
<evidence type="ECO:0000313" key="2">
    <source>
        <dbReference type="Proteomes" id="UP000018721"/>
    </source>
</evidence>
<name>V9E032_PHYNI</name>
<dbReference type="EMBL" id="ANIZ01003639">
    <property type="protein sequence ID" value="ETI32465.1"/>
    <property type="molecule type" value="Genomic_DNA"/>
</dbReference>
<protein>
    <submittedName>
        <fullName evidence="1">Uncharacterized protein</fullName>
    </submittedName>
</protein>
<organism evidence="1 2">
    <name type="scientific">Phytophthora nicotianae P1569</name>
    <dbReference type="NCBI Taxonomy" id="1317065"/>
    <lineage>
        <taxon>Eukaryota</taxon>
        <taxon>Sar</taxon>
        <taxon>Stramenopiles</taxon>
        <taxon>Oomycota</taxon>
        <taxon>Peronosporomycetes</taxon>
        <taxon>Peronosporales</taxon>
        <taxon>Peronosporaceae</taxon>
        <taxon>Phytophthora</taxon>
    </lineage>
</organism>
<keyword evidence="2" id="KW-1185">Reference proteome</keyword>
<evidence type="ECO:0000313" key="1">
    <source>
        <dbReference type="EMBL" id="ETI32465.1"/>
    </source>
</evidence>
<dbReference type="Proteomes" id="UP000018721">
    <property type="component" value="Unassembled WGS sequence"/>
</dbReference>